<gene>
    <name evidence="9" type="primary">flgC</name>
    <name evidence="9" type="ORF">TST_0627</name>
</gene>
<dbReference type="InterPro" id="IPR001444">
    <property type="entry name" value="Flag_bb_rod_N"/>
</dbReference>
<sequence>MGFFNIFRIASSGMAAQRIRMNVISSNLANANTTRTPQGGPYRRKDVVFSSVSVTGETGFGDYFRKAVFSENVAEGVKVIDVIEDQRPFRKVYDPYHPDADKDGYVSYPNVDVVEEMVNLLSASRSFEANVTAFNSAKDMVLKTLEIGRA</sequence>
<dbReference type="AlphaFoldDB" id="A0A0S3QSY5"/>
<feature type="domain" description="Flagellar basal-body/hook protein C-terminal" evidence="8">
    <location>
        <begin position="103"/>
        <end position="145"/>
    </location>
</feature>
<keyword evidence="9" id="KW-0969">Cilium</keyword>
<comment type="subunit">
    <text evidence="5 6">The basal body constitutes a major portion of the flagellar organelle and consists of four rings (L,P,S, and M) mounted on a central rod. The rod consists of about 26 subunits of FlgG in the distal portion, and FlgB, FlgC and FlgF are thought to build up the proximal portion of the rod with about 6 subunits each.</text>
</comment>
<keyword evidence="9" id="KW-0966">Cell projection</keyword>
<dbReference type="PANTHER" id="PTHR30435:SF2">
    <property type="entry name" value="FLAGELLAR BASAL-BODY ROD PROTEIN FLGC"/>
    <property type="match status" value="1"/>
</dbReference>
<evidence type="ECO:0000259" key="8">
    <source>
        <dbReference type="Pfam" id="PF06429"/>
    </source>
</evidence>
<protein>
    <recommendedName>
        <fullName evidence="3 6">Flagellar basal-body rod protein FlgC</fullName>
    </recommendedName>
</protein>
<dbReference type="Pfam" id="PF00460">
    <property type="entry name" value="Flg_bb_rod"/>
    <property type="match status" value="1"/>
</dbReference>
<dbReference type="Proteomes" id="UP000063234">
    <property type="component" value="Chromosome"/>
</dbReference>
<dbReference type="InterPro" id="IPR006299">
    <property type="entry name" value="FlgC"/>
</dbReference>
<dbReference type="STRING" id="1298851.TST_0627"/>
<evidence type="ECO:0000259" key="7">
    <source>
        <dbReference type="Pfam" id="PF00460"/>
    </source>
</evidence>
<evidence type="ECO:0000313" key="9">
    <source>
        <dbReference type="EMBL" id="BAT71433.1"/>
    </source>
</evidence>
<proteinExistence type="inferred from homology"/>
<dbReference type="PATRIC" id="fig|1298851.3.peg.653"/>
<keyword evidence="4 6" id="KW-0975">Bacterial flagellum</keyword>
<dbReference type="PROSITE" id="PS00588">
    <property type="entry name" value="FLAGELLA_BB_ROD"/>
    <property type="match status" value="1"/>
</dbReference>
<organism evidence="9 10">
    <name type="scientific">Thermosulfidibacter takaii (strain DSM 17441 / JCM 13301 / NBRC 103674 / ABI70S6)</name>
    <dbReference type="NCBI Taxonomy" id="1298851"/>
    <lineage>
        <taxon>Bacteria</taxon>
        <taxon>Pseudomonadati</taxon>
        <taxon>Thermosulfidibacterota</taxon>
        <taxon>Thermosulfidibacteria</taxon>
        <taxon>Thermosulfidibacterales</taxon>
        <taxon>Thermosulfidibacteraceae</taxon>
    </lineage>
</organism>
<comment type="subcellular location">
    <subcellularLocation>
        <location evidence="1 6">Bacterial flagellum basal body</location>
    </subcellularLocation>
</comment>
<dbReference type="InterPro" id="IPR019776">
    <property type="entry name" value="Flagellar_basal_body_rod_CS"/>
</dbReference>
<dbReference type="RefSeq" id="WP_068549412.1">
    <property type="nucleotide sequence ID" value="NZ_AP013035.1"/>
</dbReference>
<dbReference type="NCBIfam" id="TIGR01395">
    <property type="entry name" value="FlgC"/>
    <property type="match status" value="1"/>
</dbReference>
<dbReference type="GO" id="GO:0030694">
    <property type="term" value="C:bacterial-type flagellum basal body, rod"/>
    <property type="evidence" value="ECO:0007669"/>
    <property type="project" value="UniProtKB-UniRule"/>
</dbReference>
<evidence type="ECO:0000256" key="3">
    <source>
        <dbReference type="ARBA" id="ARBA00017941"/>
    </source>
</evidence>
<accession>A0A0S3QSY5</accession>
<feature type="domain" description="Flagellar basal body rod protein N-terminal" evidence="7">
    <location>
        <begin position="7"/>
        <end position="35"/>
    </location>
</feature>
<evidence type="ECO:0000313" key="10">
    <source>
        <dbReference type="Proteomes" id="UP000063234"/>
    </source>
</evidence>
<evidence type="ECO:0000256" key="1">
    <source>
        <dbReference type="ARBA" id="ARBA00004117"/>
    </source>
</evidence>
<evidence type="ECO:0000256" key="5">
    <source>
        <dbReference type="ARBA" id="ARBA00025933"/>
    </source>
</evidence>
<comment type="similarity">
    <text evidence="2">Belongs to the flagella basal body rod proteins family.</text>
</comment>
<evidence type="ECO:0000256" key="4">
    <source>
        <dbReference type="ARBA" id="ARBA00023143"/>
    </source>
</evidence>
<evidence type="ECO:0000256" key="2">
    <source>
        <dbReference type="ARBA" id="ARBA00009677"/>
    </source>
</evidence>
<dbReference type="GO" id="GO:0071978">
    <property type="term" value="P:bacterial-type flagellum-dependent swarming motility"/>
    <property type="evidence" value="ECO:0007669"/>
    <property type="project" value="TreeGrafter"/>
</dbReference>
<dbReference type="EMBL" id="AP013035">
    <property type="protein sequence ID" value="BAT71433.1"/>
    <property type="molecule type" value="Genomic_DNA"/>
</dbReference>
<dbReference type="Pfam" id="PF06429">
    <property type="entry name" value="Flg_bbr_C"/>
    <property type="match status" value="1"/>
</dbReference>
<dbReference type="InterPro" id="IPR010930">
    <property type="entry name" value="Flg_bb/hook_C_dom"/>
</dbReference>
<reference evidence="10" key="1">
    <citation type="journal article" date="2018" name="Science">
        <title>A primordial and reversible TCA cycle in a facultatively chemolithoautotrophic thermophile.</title>
        <authorList>
            <person name="Nunoura T."/>
            <person name="Chikaraishi Y."/>
            <person name="Izaki R."/>
            <person name="Suwa T."/>
            <person name="Sato T."/>
            <person name="Harada T."/>
            <person name="Mori K."/>
            <person name="Kato Y."/>
            <person name="Miyazaki M."/>
            <person name="Shimamura S."/>
            <person name="Yanagawa K."/>
            <person name="Shuto A."/>
            <person name="Ohkouchi N."/>
            <person name="Fujita N."/>
            <person name="Takaki Y."/>
            <person name="Atomi H."/>
            <person name="Takai K."/>
        </authorList>
    </citation>
    <scope>NUCLEOTIDE SEQUENCE [LARGE SCALE GENOMIC DNA]</scope>
    <source>
        <strain evidence="10">DSM 17441 / JCM 13301 / NBRC 103674 / ABI70S6</strain>
    </source>
</reference>
<name>A0A0S3QSY5_THET7</name>
<dbReference type="OrthoDB" id="9794148at2"/>
<evidence type="ECO:0000256" key="6">
    <source>
        <dbReference type="RuleBase" id="RU362062"/>
    </source>
</evidence>
<keyword evidence="10" id="KW-1185">Reference proteome</keyword>
<dbReference type="PANTHER" id="PTHR30435">
    <property type="entry name" value="FLAGELLAR PROTEIN"/>
    <property type="match status" value="1"/>
</dbReference>
<dbReference type="KEGG" id="ttk:TST_0627"/>
<keyword evidence="9" id="KW-0282">Flagellum</keyword>